<keyword evidence="2" id="KW-1133">Transmembrane helix</keyword>
<evidence type="ECO:0000313" key="4">
    <source>
        <dbReference type="Proteomes" id="UP000002257"/>
    </source>
</evidence>
<dbReference type="PANTHER" id="PTHR30438">
    <property type="entry name" value="36 KDA ANTIGEN-RELATED"/>
    <property type="match status" value="1"/>
</dbReference>
<proteinExistence type="predicted"/>
<keyword evidence="4" id="KW-1185">Reference proteome</keyword>
<feature type="coiled-coil region" evidence="1">
    <location>
        <begin position="191"/>
        <end position="218"/>
    </location>
</feature>
<evidence type="ECO:0000313" key="3">
    <source>
        <dbReference type="EMBL" id="ACK51862.1"/>
    </source>
</evidence>
<dbReference type="KEGG" id="msl:Msil_2951"/>
<dbReference type="Gene3D" id="2.40.30.170">
    <property type="match status" value="1"/>
</dbReference>
<dbReference type="STRING" id="395965.Msil_2951"/>
<dbReference type="HOGENOM" id="CLU_018816_6_0_5"/>
<keyword evidence="2" id="KW-0812">Transmembrane</keyword>
<dbReference type="eggNOG" id="COG0845">
    <property type="taxonomic scope" value="Bacteria"/>
</dbReference>
<dbReference type="Proteomes" id="UP000002257">
    <property type="component" value="Chromosome"/>
</dbReference>
<dbReference type="AlphaFoldDB" id="B8EIP5"/>
<gene>
    <name evidence="3" type="ordered locus">Msil_2951</name>
</gene>
<dbReference type="PANTHER" id="PTHR30438:SF2">
    <property type="entry name" value="MEMBRANE PROTEIN"/>
    <property type="match status" value="1"/>
</dbReference>
<dbReference type="Gene3D" id="1.10.287.470">
    <property type="entry name" value="Helix hairpin bin"/>
    <property type="match status" value="1"/>
</dbReference>
<reference evidence="3 4" key="1">
    <citation type="journal article" date="2010" name="J. Bacteriol.">
        <title>Complete genome sequence of the aerobic facultative methanotroph Methylocella silvestris BL2.</title>
        <authorList>
            <person name="Chen Y."/>
            <person name="Crombie A."/>
            <person name="Rahman M.T."/>
            <person name="Dedysh S.N."/>
            <person name="Liesack W."/>
            <person name="Stott M.B."/>
            <person name="Alam M."/>
            <person name="Theisen A.R."/>
            <person name="Murrell J.C."/>
            <person name="Dunfield P.F."/>
        </authorList>
    </citation>
    <scope>NUCLEOTIDE SEQUENCE [LARGE SCALE GENOMIC DNA]</scope>
    <source>
        <strain evidence="4">DSM 15510 / CIP 108128 / LMG 27833 / NCIMB 13906 / BL2</strain>
    </source>
</reference>
<keyword evidence="1" id="KW-0175">Coiled coil</keyword>
<name>B8EIP5_METSB</name>
<dbReference type="SUPFAM" id="SSF111369">
    <property type="entry name" value="HlyD-like secretion proteins"/>
    <property type="match status" value="1"/>
</dbReference>
<feature type="transmembrane region" description="Helical" evidence="2">
    <location>
        <begin position="45"/>
        <end position="64"/>
    </location>
</feature>
<feature type="coiled-coil region" evidence="1">
    <location>
        <begin position="118"/>
        <end position="159"/>
    </location>
</feature>
<dbReference type="Gene3D" id="2.40.50.100">
    <property type="match status" value="1"/>
</dbReference>
<organism evidence="3 4">
    <name type="scientific">Methylocella silvestris (strain DSM 15510 / CIP 108128 / LMG 27833 / NCIMB 13906 / BL2)</name>
    <dbReference type="NCBI Taxonomy" id="395965"/>
    <lineage>
        <taxon>Bacteria</taxon>
        <taxon>Pseudomonadati</taxon>
        <taxon>Pseudomonadota</taxon>
        <taxon>Alphaproteobacteria</taxon>
        <taxon>Hyphomicrobiales</taxon>
        <taxon>Beijerinckiaceae</taxon>
        <taxon>Methylocella</taxon>
    </lineage>
</organism>
<sequence>MKHDLIELGEAPTSGSTALVPAPETHLVAPVEHLPARRGPRWRTFVIFVLLAAGMIGGGAYWWLRRQPGLPAGIVSGNGRIEAEEIDIDAKFAGRLIERLVDEGDMVTAGQVVARMDTRDLEASLKKAEAQVQLEQHALDESRANVEQQKTQLLLAQQQFDRTAALVNRGNATYELLDQRRQTLSGASFALSAANARVAQAERALDAATHDVELYKVNIADNTLVSPTVGRIQYRVANVGEVLPAGGKVFTLLDISDVYMDVYLPTAYAGRARVGSEARIVLDAYPNFIVPAHVSFIATQAQFTPKAVETESEREKLMFRVKVRVDPALLLAHPAEVRTGLPGRAYVRVDPKVEWPTQLRGSPSS</sequence>
<accession>B8EIP5</accession>
<evidence type="ECO:0000256" key="1">
    <source>
        <dbReference type="SAM" id="Coils"/>
    </source>
</evidence>
<protein>
    <submittedName>
        <fullName evidence="3">Secretion protein HlyD family protein</fullName>
    </submittedName>
</protein>
<evidence type="ECO:0000256" key="2">
    <source>
        <dbReference type="SAM" id="Phobius"/>
    </source>
</evidence>
<keyword evidence="2" id="KW-0472">Membrane</keyword>
<dbReference type="EMBL" id="CP001280">
    <property type="protein sequence ID" value="ACK51862.1"/>
    <property type="molecule type" value="Genomic_DNA"/>
</dbReference>
<dbReference type="GO" id="GO:0005886">
    <property type="term" value="C:plasma membrane"/>
    <property type="evidence" value="ECO:0007669"/>
    <property type="project" value="TreeGrafter"/>
</dbReference>